<evidence type="ECO:0000313" key="4">
    <source>
        <dbReference type="Proteomes" id="UP000318081"/>
    </source>
</evidence>
<organism evidence="3 4">
    <name type="scientific">Stieleria magnilauensis</name>
    <dbReference type="NCBI Taxonomy" id="2527963"/>
    <lineage>
        <taxon>Bacteria</taxon>
        <taxon>Pseudomonadati</taxon>
        <taxon>Planctomycetota</taxon>
        <taxon>Planctomycetia</taxon>
        <taxon>Pirellulales</taxon>
        <taxon>Pirellulaceae</taxon>
        <taxon>Stieleria</taxon>
    </lineage>
</organism>
<reference evidence="3 4" key="1">
    <citation type="submission" date="2019-02" db="EMBL/GenBank/DDBJ databases">
        <title>Deep-cultivation of Planctomycetes and their phenomic and genomic characterization uncovers novel biology.</title>
        <authorList>
            <person name="Wiegand S."/>
            <person name="Jogler M."/>
            <person name="Boedeker C."/>
            <person name="Pinto D."/>
            <person name="Vollmers J."/>
            <person name="Rivas-Marin E."/>
            <person name="Kohn T."/>
            <person name="Peeters S.H."/>
            <person name="Heuer A."/>
            <person name="Rast P."/>
            <person name="Oberbeckmann S."/>
            <person name="Bunk B."/>
            <person name="Jeske O."/>
            <person name="Meyerdierks A."/>
            <person name="Storesund J.E."/>
            <person name="Kallscheuer N."/>
            <person name="Luecker S."/>
            <person name="Lage O.M."/>
            <person name="Pohl T."/>
            <person name="Merkel B.J."/>
            <person name="Hornburger P."/>
            <person name="Mueller R.-W."/>
            <person name="Bruemmer F."/>
            <person name="Labrenz M."/>
            <person name="Spormann A.M."/>
            <person name="Op den Camp H."/>
            <person name="Overmann J."/>
            <person name="Amann R."/>
            <person name="Jetten M.S.M."/>
            <person name="Mascher T."/>
            <person name="Medema M.H."/>
            <person name="Devos D.P."/>
            <person name="Kaster A.-K."/>
            <person name="Ovreas L."/>
            <person name="Rohde M."/>
            <person name="Galperin M.Y."/>
            <person name="Jogler C."/>
        </authorList>
    </citation>
    <scope>NUCLEOTIDE SEQUENCE [LARGE SCALE GENOMIC DNA]</scope>
    <source>
        <strain evidence="3 4">TBK1r</strain>
    </source>
</reference>
<accession>A0ABX5XLT9</accession>
<proteinExistence type="predicted"/>
<sequence length="182" mass="19547">MTNHVFRFSLAILAMGLTASGTAFADEATSRETRLAKYLSGTQFIGKFTVDGKDGAPKTEAYTIKSCEKLPAADLYRFTARIKYGNVDQELPMDLKIVWAGNTPVITLDSLWIPGMGTFDARVLIQPGPQAGRYAGTWQHGDHGGHLFGKIVPLSEDSAENAAENAAENSPEPASENGGRAN</sequence>
<feature type="chain" id="PRO_5046640683" evidence="2">
    <location>
        <begin position="26"/>
        <end position="182"/>
    </location>
</feature>
<dbReference type="EMBL" id="CP036432">
    <property type="protein sequence ID" value="QDV82722.1"/>
    <property type="molecule type" value="Genomic_DNA"/>
</dbReference>
<keyword evidence="4" id="KW-1185">Reference proteome</keyword>
<evidence type="ECO:0000313" key="3">
    <source>
        <dbReference type="EMBL" id="QDV82722.1"/>
    </source>
</evidence>
<evidence type="ECO:0000256" key="2">
    <source>
        <dbReference type="SAM" id="SignalP"/>
    </source>
</evidence>
<feature type="signal peptide" evidence="2">
    <location>
        <begin position="1"/>
        <end position="25"/>
    </location>
</feature>
<keyword evidence="2" id="KW-0732">Signal</keyword>
<name>A0ABX5XLT9_9BACT</name>
<protein>
    <submittedName>
        <fullName evidence="3">Uncharacterized protein</fullName>
    </submittedName>
</protein>
<evidence type="ECO:0000256" key="1">
    <source>
        <dbReference type="SAM" id="MobiDB-lite"/>
    </source>
</evidence>
<feature type="compositionally biased region" description="Low complexity" evidence="1">
    <location>
        <begin position="160"/>
        <end position="182"/>
    </location>
</feature>
<feature type="region of interest" description="Disordered" evidence="1">
    <location>
        <begin position="158"/>
        <end position="182"/>
    </location>
</feature>
<gene>
    <name evidence="3" type="ORF">TBK1r_16540</name>
</gene>
<dbReference type="Proteomes" id="UP000318081">
    <property type="component" value="Chromosome"/>
</dbReference>